<dbReference type="GO" id="GO:0000272">
    <property type="term" value="P:polysaccharide catabolic process"/>
    <property type="evidence" value="ECO:0007669"/>
    <property type="project" value="InterPro"/>
</dbReference>
<dbReference type="SUPFAM" id="SSF63446">
    <property type="entry name" value="Type I dockerin domain"/>
    <property type="match status" value="1"/>
</dbReference>
<dbReference type="Pfam" id="PF00404">
    <property type="entry name" value="Dockerin_1"/>
    <property type="match status" value="1"/>
</dbReference>
<dbReference type="GO" id="GO:0005509">
    <property type="term" value="F:calcium ion binding"/>
    <property type="evidence" value="ECO:0007669"/>
    <property type="project" value="InterPro"/>
</dbReference>
<gene>
    <name evidence="2" type="ORF">KOR34_01590</name>
</gene>
<dbReference type="InterPro" id="IPR036439">
    <property type="entry name" value="Dockerin_dom_sf"/>
</dbReference>
<dbReference type="Gene3D" id="1.10.1330.10">
    <property type="entry name" value="Dockerin domain"/>
    <property type="match status" value="1"/>
</dbReference>
<protein>
    <recommendedName>
        <fullName evidence="1">EF-hand domain-containing protein</fullName>
    </recommendedName>
</protein>
<sequence>MADWLKHLLVTSTFVGVGATAHAQTAVAPGLVEFNDNGAWSWFEDERAVIDAAAGKLLVSSVADGSGPGGAQRNGDVDMVSYDLNSGAVERFVLNHGLQDDDHNSAALYRRSDGRYVAMYGGHLTDNLSRWRVSDQAGQIDSWSSEATFNNGAAMTYSNLHYLPADSQGAGRLYNFVRSVNFDPNILVSDDEGLTWSYGGKLLSEGGSGDRPYVSYASDGNRIHLITTQRHPRNWDNSVFHGYIEDGVLYNSAGAVVDADLLDASAAAPSSLTSVFQTGQSFGGTTMRRGWTVDVAIDAGSPVAVFQARAEDDDRDHRFFYARWDQNEWVVNQMAYAGEHLYAAENDYTGLVAIDPAKPGTVYLSSDVHPGTQARLFGADGEQHYELFRGDTTDNGVTWRWTPLTFNSTEDNVRPIAPQWDAENSAVLWMRGDYNTYQDYNTKVVGLINPEATVKEGGLKVDFGLNGQQTQSGFLEFSRPESTTGPLSAAFDSPLSGSAGGQVEVALSSGQFRDRGDGASGPLADIADDFVFGDSAIDLTLGSLAEGDYQLVLYSHDQDFAQPAFAIGLGGRGLGQIATTTGADQPLGIASSRVTFRSDGAGPVTLSLTSTDGGPVVLNGFELLASSGYDYPPPVDLNGDGQLDFDDYLQLTQELHTLVLDGQPAAADLNGDQRIDFVDFSLFQTAYNNWNGPGALAADTARAAPEPSAAWLTAVTTIGAGAFRATRHRCRFAHRQAIRRQFFLIPTRPASGRW</sequence>
<dbReference type="PROSITE" id="PS00018">
    <property type="entry name" value="EF_HAND_1"/>
    <property type="match status" value="2"/>
</dbReference>
<keyword evidence="3" id="KW-1185">Reference proteome</keyword>
<dbReference type="AlphaFoldDB" id="A0A5C5VAD4"/>
<name>A0A5C5VAD4_9BACT</name>
<dbReference type="PROSITE" id="PS50222">
    <property type="entry name" value="EF_HAND_2"/>
    <property type="match status" value="1"/>
</dbReference>
<proteinExistence type="predicted"/>
<dbReference type="Proteomes" id="UP000316714">
    <property type="component" value="Unassembled WGS sequence"/>
</dbReference>
<dbReference type="RefSeq" id="WP_146561310.1">
    <property type="nucleotide sequence ID" value="NZ_SIHJ01000001.1"/>
</dbReference>
<accession>A0A5C5VAD4</accession>
<dbReference type="InterPro" id="IPR018247">
    <property type="entry name" value="EF_Hand_1_Ca_BS"/>
</dbReference>
<dbReference type="GO" id="GO:0004553">
    <property type="term" value="F:hydrolase activity, hydrolyzing O-glycosyl compounds"/>
    <property type="evidence" value="ECO:0007669"/>
    <property type="project" value="InterPro"/>
</dbReference>
<dbReference type="Pfam" id="PF15892">
    <property type="entry name" value="BNR_4"/>
    <property type="match status" value="1"/>
</dbReference>
<evidence type="ECO:0000313" key="3">
    <source>
        <dbReference type="Proteomes" id="UP000316714"/>
    </source>
</evidence>
<dbReference type="EMBL" id="SIHJ01000001">
    <property type="protein sequence ID" value="TWT35271.1"/>
    <property type="molecule type" value="Genomic_DNA"/>
</dbReference>
<evidence type="ECO:0000259" key="1">
    <source>
        <dbReference type="PROSITE" id="PS50222"/>
    </source>
</evidence>
<organism evidence="2 3">
    <name type="scientific">Posidoniimonas corsicana</name>
    <dbReference type="NCBI Taxonomy" id="1938618"/>
    <lineage>
        <taxon>Bacteria</taxon>
        <taxon>Pseudomonadati</taxon>
        <taxon>Planctomycetota</taxon>
        <taxon>Planctomycetia</taxon>
        <taxon>Pirellulales</taxon>
        <taxon>Lacipirellulaceae</taxon>
        <taxon>Posidoniimonas</taxon>
    </lineage>
</organism>
<comment type="caution">
    <text evidence="2">The sequence shown here is derived from an EMBL/GenBank/DDBJ whole genome shotgun (WGS) entry which is preliminary data.</text>
</comment>
<feature type="domain" description="EF-hand" evidence="1">
    <location>
        <begin position="635"/>
        <end position="658"/>
    </location>
</feature>
<dbReference type="OrthoDB" id="6381507at2"/>
<reference evidence="2 3" key="1">
    <citation type="submission" date="2019-02" db="EMBL/GenBank/DDBJ databases">
        <title>Deep-cultivation of Planctomycetes and their phenomic and genomic characterization uncovers novel biology.</title>
        <authorList>
            <person name="Wiegand S."/>
            <person name="Jogler M."/>
            <person name="Boedeker C."/>
            <person name="Pinto D."/>
            <person name="Vollmers J."/>
            <person name="Rivas-Marin E."/>
            <person name="Kohn T."/>
            <person name="Peeters S.H."/>
            <person name="Heuer A."/>
            <person name="Rast P."/>
            <person name="Oberbeckmann S."/>
            <person name="Bunk B."/>
            <person name="Jeske O."/>
            <person name="Meyerdierks A."/>
            <person name="Storesund J.E."/>
            <person name="Kallscheuer N."/>
            <person name="Luecker S."/>
            <person name="Lage O.M."/>
            <person name="Pohl T."/>
            <person name="Merkel B.J."/>
            <person name="Hornburger P."/>
            <person name="Mueller R.-W."/>
            <person name="Bruemmer F."/>
            <person name="Labrenz M."/>
            <person name="Spormann A.M."/>
            <person name="Op Den Camp H."/>
            <person name="Overmann J."/>
            <person name="Amann R."/>
            <person name="Jetten M.S.M."/>
            <person name="Mascher T."/>
            <person name="Medema M.H."/>
            <person name="Devos D.P."/>
            <person name="Kaster A.-K."/>
            <person name="Ovreas L."/>
            <person name="Rohde M."/>
            <person name="Galperin M.Y."/>
            <person name="Jogler C."/>
        </authorList>
    </citation>
    <scope>NUCLEOTIDE SEQUENCE [LARGE SCALE GENOMIC DNA]</scope>
    <source>
        <strain evidence="2 3">KOR34</strain>
    </source>
</reference>
<evidence type="ECO:0000313" key="2">
    <source>
        <dbReference type="EMBL" id="TWT35271.1"/>
    </source>
</evidence>
<dbReference type="InterPro" id="IPR002048">
    <property type="entry name" value="EF_hand_dom"/>
</dbReference>
<dbReference type="InterPro" id="IPR002105">
    <property type="entry name" value="Dockerin_1_rpt"/>
</dbReference>